<feature type="transmembrane region" description="Helical" evidence="1">
    <location>
        <begin position="16"/>
        <end position="36"/>
    </location>
</feature>
<keyword evidence="1" id="KW-1133">Transmembrane helix</keyword>
<evidence type="ECO:0000313" key="3">
    <source>
        <dbReference type="Proteomes" id="UP000276215"/>
    </source>
</evidence>
<protein>
    <submittedName>
        <fullName evidence="2">Uncharacterized protein</fullName>
    </submittedName>
</protein>
<accession>A0A3N4JQZ0</accession>
<keyword evidence="3" id="KW-1185">Reference proteome</keyword>
<organism evidence="2 3">
    <name type="scientific">Choiromyces venosus 120613-1</name>
    <dbReference type="NCBI Taxonomy" id="1336337"/>
    <lineage>
        <taxon>Eukaryota</taxon>
        <taxon>Fungi</taxon>
        <taxon>Dikarya</taxon>
        <taxon>Ascomycota</taxon>
        <taxon>Pezizomycotina</taxon>
        <taxon>Pezizomycetes</taxon>
        <taxon>Pezizales</taxon>
        <taxon>Tuberaceae</taxon>
        <taxon>Choiromyces</taxon>
    </lineage>
</organism>
<sequence>MPNHIVCLPLQIHQIWWVRVTVIVKGMIAILGYLGAKKNKLFSEPLGTLGPFC</sequence>
<dbReference type="AlphaFoldDB" id="A0A3N4JQZ0"/>
<dbReference type="EMBL" id="ML120389">
    <property type="protein sequence ID" value="RPA99251.1"/>
    <property type="molecule type" value="Genomic_DNA"/>
</dbReference>
<evidence type="ECO:0000313" key="2">
    <source>
        <dbReference type="EMBL" id="RPA99251.1"/>
    </source>
</evidence>
<proteinExistence type="predicted"/>
<reference evidence="2 3" key="1">
    <citation type="journal article" date="2018" name="Nat. Ecol. Evol.">
        <title>Pezizomycetes genomes reveal the molecular basis of ectomycorrhizal truffle lifestyle.</title>
        <authorList>
            <person name="Murat C."/>
            <person name="Payen T."/>
            <person name="Noel B."/>
            <person name="Kuo A."/>
            <person name="Morin E."/>
            <person name="Chen J."/>
            <person name="Kohler A."/>
            <person name="Krizsan K."/>
            <person name="Balestrini R."/>
            <person name="Da Silva C."/>
            <person name="Montanini B."/>
            <person name="Hainaut M."/>
            <person name="Levati E."/>
            <person name="Barry K.W."/>
            <person name="Belfiori B."/>
            <person name="Cichocki N."/>
            <person name="Clum A."/>
            <person name="Dockter R.B."/>
            <person name="Fauchery L."/>
            <person name="Guy J."/>
            <person name="Iotti M."/>
            <person name="Le Tacon F."/>
            <person name="Lindquist E.A."/>
            <person name="Lipzen A."/>
            <person name="Malagnac F."/>
            <person name="Mello A."/>
            <person name="Molinier V."/>
            <person name="Miyauchi S."/>
            <person name="Poulain J."/>
            <person name="Riccioni C."/>
            <person name="Rubini A."/>
            <person name="Sitrit Y."/>
            <person name="Splivallo R."/>
            <person name="Traeger S."/>
            <person name="Wang M."/>
            <person name="Zifcakova L."/>
            <person name="Wipf D."/>
            <person name="Zambonelli A."/>
            <person name="Paolocci F."/>
            <person name="Nowrousian M."/>
            <person name="Ottonello S."/>
            <person name="Baldrian P."/>
            <person name="Spatafora J.W."/>
            <person name="Henrissat B."/>
            <person name="Nagy L.G."/>
            <person name="Aury J.M."/>
            <person name="Wincker P."/>
            <person name="Grigoriev I.V."/>
            <person name="Bonfante P."/>
            <person name="Martin F.M."/>
        </authorList>
    </citation>
    <scope>NUCLEOTIDE SEQUENCE [LARGE SCALE GENOMIC DNA]</scope>
    <source>
        <strain evidence="2 3">120613-1</strain>
    </source>
</reference>
<keyword evidence="1" id="KW-0812">Transmembrane</keyword>
<name>A0A3N4JQZ0_9PEZI</name>
<gene>
    <name evidence="2" type="ORF">L873DRAFT_1807178</name>
</gene>
<evidence type="ECO:0000256" key="1">
    <source>
        <dbReference type="SAM" id="Phobius"/>
    </source>
</evidence>
<keyword evidence="1" id="KW-0472">Membrane</keyword>
<dbReference type="Proteomes" id="UP000276215">
    <property type="component" value="Unassembled WGS sequence"/>
</dbReference>